<evidence type="ECO:0000313" key="1">
    <source>
        <dbReference type="EMBL" id="MFB6489778.1"/>
    </source>
</evidence>
<dbReference type="Proteomes" id="UP000033636">
    <property type="component" value="Unassembled WGS sequence"/>
</dbReference>
<organism evidence="1 2">
    <name type="scientific">Thermoproteus sp. AZ2</name>
    <dbReference type="NCBI Taxonomy" id="1609232"/>
    <lineage>
        <taxon>Archaea</taxon>
        <taxon>Thermoproteota</taxon>
        <taxon>Thermoprotei</taxon>
        <taxon>Thermoproteales</taxon>
        <taxon>Thermoproteaceae</taxon>
        <taxon>Thermoproteus</taxon>
    </lineage>
</organism>
<accession>A0ACC6UYU1</accession>
<proteinExistence type="predicted"/>
<protein>
    <submittedName>
        <fullName evidence="1">Bifunctional phosphoglucose/phosphomannose isomerase</fullName>
    </submittedName>
</protein>
<sequence>MDYERWDSYILRGIEPLPKSYEWGSRRYELEPADRVIAAGMGGSGVVGDLLKDFAFIYDWPFEVEAVKDYFFRARRGVMIAVSYSGNTQETLTAAELALRRGMPVIAITTGGRLAQLGVPTVVVPKAAAPRAALPQMFTAALWVLKEIYGISFDLPSSLPLDKALVDRLTAALRTAPTIIAPSSMQGVAYRVKNEANENAKIEPSVEILPEAHHNWIEGSARPIMALTSPQIPKEHRRRVEVTLELLGGEAFEVEMTVGGVLSFLKHVGLATINIAAERGVDPLKTPRIDELKRRLA</sequence>
<evidence type="ECO:0000313" key="2">
    <source>
        <dbReference type="Proteomes" id="UP000033636"/>
    </source>
</evidence>
<dbReference type="EMBL" id="JZWT02000002">
    <property type="protein sequence ID" value="MFB6489778.1"/>
    <property type="molecule type" value="Genomic_DNA"/>
</dbReference>
<keyword evidence="1" id="KW-0413">Isomerase</keyword>
<gene>
    <name evidence="1" type="ORF">TU35_000785</name>
</gene>
<comment type="caution">
    <text evidence="1">The sequence shown here is derived from an EMBL/GenBank/DDBJ whole genome shotgun (WGS) entry which is preliminary data.</text>
</comment>
<reference evidence="1" key="1">
    <citation type="submission" date="2024-07" db="EMBL/GenBank/DDBJ databases">
        <title>Metagenome and Metagenome-Assembled Genomes of Archaea from a hot spring from the geothermal field of Los Azufres, Mexico.</title>
        <authorList>
            <person name="Marin-Paredes R."/>
            <person name="Martinez-Romero E."/>
            <person name="Servin-Garciduenas L.E."/>
        </authorList>
    </citation>
    <scope>NUCLEOTIDE SEQUENCE</scope>
</reference>
<name>A0ACC6UYU1_9CREN</name>